<organism evidence="3 5">
    <name type="scientific">Morococcus cerebrosus</name>
    <dbReference type="NCBI Taxonomy" id="1056807"/>
    <lineage>
        <taxon>Bacteria</taxon>
        <taxon>Pseudomonadati</taxon>
        <taxon>Pseudomonadota</taxon>
        <taxon>Betaproteobacteria</taxon>
        <taxon>Neisseriales</taxon>
        <taxon>Neisseriaceae</taxon>
        <taxon>Morococcus</taxon>
    </lineage>
</organism>
<name>A0A0C1E3F7_9NEIS</name>
<dbReference type="Pfam" id="PF15631">
    <property type="entry name" value="Imm-NTF2-2"/>
    <property type="match status" value="1"/>
</dbReference>
<evidence type="ECO:0000313" key="3">
    <source>
        <dbReference type="EMBL" id="KIC06304.1"/>
    </source>
</evidence>
<protein>
    <submittedName>
        <fullName evidence="4">YbbC/YhhH family protein</fullName>
    </submittedName>
</protein>
<reference evidence="3 5" key="1">
    <citation type="submission" date="2014-12" db="EMBL/GenBank/DDBJ databases">
        <title>Genome sequence of Morococcus cerebrosus.</title>
        <authorList>
            <person name="Shin S.-K."/>
            <person name="Yi H."/>
        </authorList>
    </citation>
    <scope>NUCLEOTIDE SEQUENCE [LARGE SCALE GENOMIC DNA]</scope>
    <source>
        <strain evidence="3 5">CIP 81.93</strain>
    </source>
</reference>
<feature type="chain" id="PRO_5002131253" evidence="1">
    <location>
        <begin position="22"/>
        <end position="96"/>
    </location>
</feature>
<sequence>MKIHHWLLTCMFIYPSLAVSADGGAQPVTEQQVLRLTEIYVTQHYGEQTAQAQKPYRVKKDGEHWIISGKPPKVLGGNFRAVIGANGRLEEITHSK</sequence>
<feature type="domain" description="NTF2 fold" evidence="2">
    <location>
        <begin position="34"/>
        <end position="96"/>
    </location>
</feature>
<dbReference type="EMBL" id="CP094242">
    <property type="protein sequence ID" value="UNV86934.1"/>
    <property type="molecule type" value="Genomic_DNA"/>
</dbReference>
<keyword evidence="1" id="KW-0732">Signal</keyword>
<proteinExistence type="predicted"/>
<reference evidence="4 6" key="2">
    <citation type="submission" date="2022-03" db="EMBL/GenBank/DDBJ databases">
        <title>Genome sequencing of Morococcus cerebrosus.</title>
        <authorList>
            <person name="Baek M.-G."/>
            <person name="Yi H."/>
        </authorList>
    </citation>
    <scope>NUCLEOTIDE SEQUENCE [LARGE SCALE GENOMIC DNA]</scope>
    <source>
        <strain evidence="4 6">CIP 81.93</strain>
    </source>
</reference>
<dbReference type="PATRIC" id="fig|1056807.3.peg.2190"/>
<dbReference type="RefSeq" id="WP_039409697.1">
    <property type="nucleotide sequence ID" value="NZ_CP094242.1"/>
</dbReference>
<gene>
    <name evidence="3" type="ORF">MCC93_22840</name>
    <name evidence="4" type="ORF">MON37_09775</name>
</gene>
<evidence type="ECO:0000259" key="2">
    <source>
        <dbReference type="Pfam" id="PF15631"/>
    </source>
</evidence>
<feature type="signal peptide" evidence="1">
    <location>
        <begin position="1"/>
        <end position="21"/>
    </location>
</feature>
<accession>A0A0C1E3F7</accession>
<dbReference type="AlphaFoldDB" id="A0A0C1E3F7"/>
<evidence type="ECO:0000256" key="1">
    <source>
        <dbReference type="SAM" id="SignalP"/>
    </source>
</evidence>
<dbReference type="Proteomes" id="UP000829504">
    <property type="component" value="Chromosome"/>
</dbReference>
<dbReference type="EMBL" id="JUFZ01000109">
    <property type="protein sequence ID" value="KIC06304.1"/>
    <property type="molecule type" value="Genomic_DNA"/>
</dbReference>
<dbReference type="Proteomes" id="UP000031390">
    <property type="component" value="Unassembled WGS sequence"/>
</dbReference>
<evidence type="ECO:0000313" key="6">
    <source>
        <dbReference type="Proteomes" id="UP000829504"/>
    </source>
</evidence>
<keyword evidence="6" id="KW-1185">Reference proteome</keyword>
<evidence type="ECO:0000313" key="4">
    <source>
        <dbReference type="EMBL" id="UNV86934.1"/>
    </source>
</evidence>
<dbReference type="InterPro" id="IPR028921">
    <property type="entry name" value="NTF2_fold_dom"/>
</dbReference>
<evidence type="ECO:0000313" key="5">
    <source>
        <dbReference type="Proteomes" id="UP000031390"/>
    </source>
</evidence>